<protein>
    <submittedName>
        <fullName evidence="1">Uncharacterized protein</fullName>
    </submittedName>
</protein>
<dbReference type="Proteomes" id="UP000608450">
    <property type="component" value="Unassembled WGS sequence"/>
</dbReference>
<evidence type="ECO:0000313" key="2">
    <source>
        <dbReference type="Proteomes" id="UP000608450"/>
    </source>
</evidence>
<evidence type="ECO:0000313" key="1">
    <source>
        <dbReference type="EMBL" id="MBG6289510.1"/>
    </source>
</evidence>
<reference evidence="1 2" key="1">
    <citation type="submission" date="2020-11" db="EMBL/GenBank/DDBJ databases">
        <title>Enhanced detection system for hospital associated transmission using whole genome sequencing surveillance.</title>
        <authorList>
            <person name="Harrison L.H."/>
            <person name="Van Tyne D."/>
            <person name="Marsh J.W."/>
            <person name="Griffith M.P."/>
            <person name="Snyder D.J."/>
            <person name="Cooper V.S."/>
            <person name="Mustapha M."/>
        </authorList>
    </citation>
    <scope>NUCLEOTIDE SEQUENCE [LARGE SCALE GENOMIC DNA]</scope>
    <source>
        <strain evidence="1 2">PSA00705</strain>
    </source>
</reference>
<dbReference type="Pfam" id="PF24608">
    <property type="entry name" value="PDDEXK_15"/>
    <property type="match status" value="1"/>
</dbReference>
<dbReference type="InterPro" id="IPR056931">
    <property type="entry name" value="D14-like"/>
</dbReference>
<accession>A0ABS0KN83</accession>
<sequence length="127" mass="14269">MTNSRAKGARAELEFAGLCFDNLGIKVERNLEQSRAGGYDLNGLPGWAPEVKARADTPGRAELLAMWAQALEQALRYNAKPVLALKVNRRGWTIYVDLADLNDSWQRCKSWAAIEPEDFFQLVREGM</sequence>
<proteinExistence type="predicted"/>
<organism evidence="1 2">
    <name type="scientific">Pseudomonas nitroreducens</name>
    <dbReference type="NCBI Taxonomy" id="46680"/>
    <lineage>
        <taxon>Bacteria</taxon>
        <taxon>Pseudomonadati</taxon>
        <taxon>Pseudomonadota</taxon>
        <taxon>Gammaproteobacteria</taxon>
        <taxon>Pseudomonadales</taxon>
        <taxon>Pseudomonadaceae</taxon>
        <taxon>Pseudomonas</taxon>
    </lineage>
</organism>
<name>A0ABS0KN83_PSENT</name>
<dbReference type="RefSeq" id="WP_196913090.1">
    <property type="nucleotide sequence ID" value="NZ_JADTFC010000050.1"/>
</dbReference>
<comment type="caution">
    <text evidence="1">The sequence shown here is derived from an EMBL/GenBank/DDBJ whole genome shotgun (WGS) entry which is preliminary data.</text>
</comment>
<dbReference type="EMBL" id="JADTFC010000050">
    <property type="protein sequence ID" value="MBG6289510.1"/>
    <property type="molecule type" value="Genomic_DNA"/>
</dbReference>
<gene>
    <name evidence="1" type="ORF">I5I61_18810</name>
</gene>
<keyword evidence="2" id="KW-1185">Reference proteome</keyword>